<feature type="chain" id="PRO_5043584964" evidence="1">
    <location>
        <begin position="22"/>
        <end position="248"/>
    </location>
</feature>
<keyword evidence="1" id="KW-0732">Signal</keyword>
<organism evidence="3 4">
    <name type="scientific">Plakobranchus ocellatus</name>
    <dbReference type="NCBI Taxonomy" id="259542"/>
    <lineage>
        <taxon>Eukaryota</taxon>
        <taxon>Metazoa</taxon>
        <taxon>Spiralia</taxon>
        <taxon>Lophotrochozoa</taxon>
        <taxon>Mollusca</taxon>
        <taxon>Gastropoda</taxon>
        <taxon>Heterobranchia</taxon>
        <taxon>Euthyneura</taxon>
        <taxon>Panpulmonata</taxon>
        <taxon>Sacoglossa</taxon>
        <taxon>Placobranchoidea</taxon>
        <taxon>Plakobranchidae</taxon>
        <taxon>Plakobranchus</taxon>
    </lineage>
</organism>
<dbReference type="InterPro" id="IPR035940">
    <property type="entry name" value="CAP_sf"/>
</dbReference>
<evidence type="ECO:0000256" key="1">
    <source>
        <dbReference type="SAM" id="SignalP"/>
    </source>
</evidence>
<dbReference type="InterPro" id="IPR001283">
    <property type="entry name" value="CRISP-related"/>
</dbReference>
<proteinExistence type="predicted"/>
<evidence type="ECO:0000259" key="2">
    <source>
        <dbReference type="SMART" id="SM00198"/>
    </source>
</evidence>
<dbReference type="SUPFAM" id="SSF55797">
    <property type="entry name" value="PR-1-like"/>
    <property type="match status" value="1"/>
</dbReference>
<sequence>MHLSALMVLVLVGVLTPLTSAAIHALSNADKNHILDKHNTYRQAQPAASMPDLTWSDDLAKLAQAWTDKCGFSHQSGKPWGENIAAKSARSTTNTAAIDYMINLWTAEDRYNTDGSFSCCGNSAHRCCHLTQLFVNLSCCGRPSSKCRYLTDESKNCGCSFGPCGRSSSKFCHLTEVGHISVSVPLVLTSQSGESYSCVLLLAAVAALQVSVDILQVNHKAVAVALAAVAAHLISVDISIRCVMKLWP</sequence>
<dbReference type="Gene3D" id="3.40.33.10">
    <property type="entry name" value="CAP"/>
    <property type="match status" value="1"/>
</dbReference>
<dbReference type="Pfam" id="PF00188">
    <property type="entry name" value="CAP"/>
    <property type="match status" value="1"/>
</dbReference>
<dbReference type="InterPro" id="IPR014044">
    <property type="entry name" value="CAP_dom"/>
</dbReference>
<dbReference type="AlphaFoldDB" id="A0AAV4CJS0"/>
<keyword evidence="4" id="KW-1185">Reference proteome</keyword>
<gene>
    <name evidence="3" type="ORF">PoB_005815700</name>
</gene>
<name>A0AAV4CJS0_9GAST</name>
<dbReference type="EMBL" id="BLXT01006411">
    <property type="protein sequence ID" value="GFO31652.1"/>
    <property type="molecule type" value="Genomic_DNA"/>
</dbReference>
<evidence type="ECO:0000313" key="3">
    <source>
        <dbReference type="EMBL" id="GFO31652.1"/>
    </source>
</evidence>
<dbReference type="Proteomes" id="UP000735302">
    <property type="component" value="Unassembled WGS sequence"/>
</dbReference>
<dbReference type="CDD" id="cd05380">
    <property type="entry name" value="CAP_euk"/>
    <property type="match status" value="1"/>
</dbReference>
<accession>A0AAV4CJS0</accession>
<feature type="domain" description="SCP" evidence="2">
    <location>
        <begin position="29"/>
        <end position="151"/>
    </location>
</feature>
<dbReference type="SMART" id="SM00198">
    <property type="entry name" value="SCP"/>
    <property type="match status" value="1"/>
</dbReference>
<feature type="signal peptide" evidence="1">
    <location>
        <begin position="1"/>
        <end position="21"/>
    </location>
</feature>
<comment type="caution">
    <text evidence="3">The sequence shown here is derived from an EMBL/GenBank/DDBJ whole genome shotgun (WGS) entry which is preliminary data.</text>
</comment>
<dbReference type="PANTHER" id="PTHR10334">
    <property type="entry name" value="CYSTEINE-RICH SECRETORY PROTEIN-RELATED"/>
    <property type="match status" value="1"/>
</dbReference>
<evidence type="ECO:0000313" key="4">
    <source>
        <dbReference type="Proteomes" id="UP000735302"/>
    </source>
</evidence>
<reference evidence="3 4" key="1">
    <citation type="journal article" date="2021" name="Elife">
        <title>Chloroplast acquisition without the gene transfer in kleptoplastic sea slugs, Plakobranchus ocellatus.</title>
        <authorList>
            <person name="Maeda T."/>
            <person name="Takahashi S."/>
            <person name="Yoshida T."/>
            <person name="Shimamura S."/>
            <person name="Takaki Y."/>
            <person name="Nagai Y."/>
            <person name="Toyoda A."/>
            <person name="Suzuki Y."/>
            <person name="Arimoto A."/>
            <person name="Ishii H."/>
            <person name="Satoh N."/>
            <person name="Nishiyama T."/>
            <person name="Hasebe M."/>
            <person name="Maruyama T."/>
            <person name="Minagawa J."/>
            <person name="Obokata J."/>
            <person name="Shigenobu S."/>
        </authorList>
    </citation>
    <scope>NUCLEOTIDE SEQUENCE [LARGE SCALE GENOMIC DNA]</scope>
</reference>
<protein>
    <submittedName>
        <fullName evidence="3">Venom allergen 5</fullName>
    </submittedName>
</protein>